<evidence type="ECO:0000313" key="3">
    <source>
        <dbReference type="EMBL" id="XBH12244.1"/>
    </source>
</evidence>
<gene>
    <name evidence="3" type="ORF">P8936_11060</name>
</gene>
<name>A0AAU7D385_9BACT</name>
<evidence type="ECO:0008006" key="4">
    <source>
        <dbReference type="Google" id="ProtNLM"/>
    </source>
</evidence>
<keyword evidence="1" id="KW-1133">Transmembrane helix</keyword>
<keyword evidence="2" id="KW-0732">Signal</keyword>
<feature type="transmembrane region" description="Helical" evidence="1">
    <location>
        <begin position="628"/>
        <end position="649"/>
    </location>
</feature>
<sequence length="683" mass="75467">MSSRDITRISVAKRGVRFTRGLACVALCLILFSLHASAAHILYIGQSGGHNDTRGQVSVAAAFYGLQVDDVKWQHGRTASLAARYLNEPSLVAVVIEAEVLPALSSYQSIALLRRRPGLPLLIAGINDGTAPALLKYWSSGSISACLRSPLAHAPGHYKIAVGNVTQQLSGALLPLERQQVFYLDLSGNAQTIIQASFADSGLPVLARAASHNVFFATEQPNIDIPVTPDPYRQQKVFAALASPLIFLHYAAGERAWHSPGAYANFTFDDAWLREPYGYVSFPALLEQAQQHGFHVTIAFIPWNFDRSQPDVAALFRKHPDRLSICIHGNNHVHQEFGPFSTHPFEKQTRDIDQALARMEKFKQLTKVSYDPVMIFPHSVSPAATFSVLQRDNYLATVNSLNVPSDASTPPGLDFALRTATLQFSSFPSLRRYSAETDISPSQLAIDAFLGNPMLFYAHESFFASGIGAFNRTADFVNQLQPSTQWRSLGDIVQHLYLERLRDDGNIDIRALSGSIRLRNDQTRNATFFIEKREDSSGPLTVTVDGKPFPFLKTGTQLTLQLPIAAGAARLVEIRYQNSNNIAAIDISRSSLETNAIRLLSDFRDNVVSNTGSGRWFIRSYSEHGSDWNVAFALLLFIAILLLGAYIYLVRRKSHAGSTLPCRCHDASGHQFALQLPPKRLHR</sequence>
<dbReference type="InterPro" id="IPR011330">
    <property type="entry name" value="Glyco_hydro/deAcase_b/a-brl"/>
</dbReference>
<keyword evidence="1" id="KW-0812">Transmembrane</keyword>
<evidence type="ECO:0000256" key="1">
    <source>
        <dbReference type="SAM" id="Phobius"/>
    </source>
</evidence>
<feature type="chain" id="PRO_5043672089" description="NodB homology domain-containing protein" evidence="2">
    <location>
        <begin position="39"/>
        <end position="683"/>
    </location>
</feature>
<dbReference type="AlphaFoldDB" id="A0AAU7D385"/>
<dbReference type="GO" id="GO:0005975">
    <property type="term" value="P:carbohydrate metabolic process"/>
    <property type="evidence" value="ECO:0007669"/>
    <property type="project" value="InterPro"/>
</dbReference>
<proteinExistence type="predicted"/>
<accession>A0AAU7D385</accession>
<dbReference type="SUPFAM" id="SSF88713">
    <property type="entry name" value="Glycoside hydrolase/deacetylase"/>
    <property type="match status" value="1"/>
</dbReference>
<keyword evidence="1" id="KW-0472">Membrane</keyword>
<dbReference type="EMBL" id="CP121195">
    <property type="protein sequence ID" value="XBH12244.1"/>
    <property type="molecule type" value="Genomic_DNA"/>
</dbReference>
<organism evidence="3">
    <name type="scientific">Edaphobacter paludis</name>
    <dbReference type="NCBI Taxonomy" id="3035702"/>
    <lineage>
        <taxon>Bacteria</taxon>
        <taxon>Pseudomonadati</taxon>
        <taxon>Acidobacteriota</taxon>
        <taxon>Terriglobia</taxon>
        <taxon>Terriglobales</taxon>
        <taxon>Acidobacteriaceae</taxon>
        <taxon>Edaphobacter</taxon>
    </lineage>
</organism>
<feature type="signal peptide" evidence="2">
    <location>
        <begin position="1"/>
        <end position="38"/>
    </location>
</feature>
<protein>
    <recommendedName>
        <fullName evidence="4">NodB homology domain-containing protein</fullName>
    </recommendedName>
</protein>
<dbReference type="Gene3D" id="3.20.20.370">
    <property type="entry name" value="Glycoside hydrolase/deacetylase"/>
    <property type="match status" value="1"/>
</dbReference>
<reference evidence="3" key="1">
    <citation type="submission" date="2023-03" db="EMBL/GenBank/DDBJ databases">
        <title>Edaphobacter sp.</title>
        <authorList>
            <person name="Huber K.J."/>
            <person name="Papendorf J."/>
            <person name="Pilke C."/>
            <person name="Bunk B."/>
            <person name="Sproeer C."/>
            <person name="Pester M."/>
        </authorList>
    </citation>
    <scope>NUCLEOTIDE SEQUENCE</scope>
    <source>
        <strain evidence="3">DSM 109920</strain>
    </source>
</reference>
<dbReference type="RefSeq" id="WP_348269393.1">
    <property type="nucleotide sequence ID" value="NZ_CP121195.1"/>
</dbReference>
<evidence type="ECO:0000256" key="2">
    <source>
        <dbReference type="SAM" id="SignalP"/>
    </source>
</evidence>